<dbReference type="Proteomes" id="UP000003208">
    <property type="component" value="Unassembled WGS sequence"/>
</dbReference>
<proteinExistence type="predicted"/>
<accession>G6YRK7</accession>
<dbReference type="PATRIC" id="fig|1094979.3.peg.1437"/>
<name>G6YRK7_9GAMM</name>
<evidence type="ECO:0000313" key="2">
    <source>
        <dbReference type="Proteomes" id="UP000003208"/>
    </source>
</evidence>
<gene>
    <name evidence="1" type="ORF">KYE_07422</name>
</gene>
<dbReference type="RefSeq" id="WP_008171893.1">
    <property type="nucleotide sequence ID" value="NZ_AGTR01000027.1"/>
</dbReference>
<dbReference type="AlphaFoldDB" id="G6YRK7"/>
<keyword evidence="2" id="KW-1185">Reference proteome</keyword>
<protein>
    <submittedName>
        <fullName evidence="1">Uncharacterized protein</fullName>
    </submittedName>
</protein>
<organism evidence="1 2">
    <name type="scientific">Marinobacter manganoxydans MnI7-9</name>
    <dbReference type="NCBI Taxonomy" id="1094979"/>
    <lineage>
        <taxon>Bacteria</taxon>
        <taxon>Pseudomonadati</taxon>
        <taxon>Pseudomonadota</taxon>
        <taxon>Gammaproteobacteria</taxon>
        <taxon>Pseudomonadales</taxon>
        <taxon>Marinobacteraceae</taxon>
        <taxon>Marinobacter</taxon>
    </lineage>
</organism>
<dbReference type="EMBL" id="AGTR01000027">
    <property type="protein sequence ID" value="EHJ05138.1"/>
    <property type="molecule type" value="Genomic_DNA"/>
</dbReference>
<reference evidence="1 2" key="1">
    <citation type="journal article" date="2012" name="J. Bacteriol.">
        <title>Genome sequence of deep-sea manganese-oxidizing bacterium Marinobacter manganoxydans MnI7-9.</title>
        <authorList>
            <person name="Wang H."/>
            <person name="Li H."/>
            <person name="Shao Z."/>
            <person name="Liao S."/>
            <person name="Johnstone L."/>
            <person name="Rensing C."/>
            <person name="Wang G."/>
        </authorList>
    </citation>
    <scope>NUCLEOTIDE SEQUENCE [LARGE SCALE GENOMIC DNA]</scope>
    <source>
        <strain evidence="1 2">MnI7-9</strain>
    </source>
</reference>
<evidence type="ECO:0000313" key="1">
    <source>
        <dbReference type="EMBL" id="EHJ05138.1"/>
    </source>
</evidence>
<sequence length="413" mass="45616">MKNYRIAIFAVLLPLTGIAGAQEKIFSINDLVYEGASRIPVSTYGESRMGFANGTFLIDSARNSLFVIGHSQHMAIAEFAIEGFSRSENLAELPMVRNVQPFSRILDRVPSENVDSINTITGMHKIDGGIWVNAAQFYDGNADNTDTSFFLEDLNNLGTSEIDGYFKLEPKVKSAGWVTEIPTPLQESLGGDLIFGFASNLPINGRNSMGPSAFSVSKENLLNSKSGDVIETNELLSFSIDNQLHPDHYNKSLSNDLWTEVSSAYTGFIVPGTNTYAVFGNSGGHESGIGYKITQDDGRLCGGACPYISSDIYNHYWLWDVEDFVKVKQGLVAPYDVRPYEYGTLELPFEIQAAFTKPRVMIAAYYDYENQDLYFMLGEADSLQNQYESAPILLKYSIETGRRPSAPSGISVE</sequence>